<dbReference type="PROSITE" id="PS00455">
    <property type="entry name" value="AMP_BINDING"/>
    <property type="match status" value="1"/>
</dbReference>
<dbReference type="SUPFAM" id="SSF56801">
    <property type="entry name" value="Acetyl-CoA synthetase-like"/>
    <property type="match status" value="1"/>
</dbReference>
<dbReference type="CDD" id="cd19545">
    <property type="entry name" value="FUM14_C_NRPS-like"/>
    <property type="match status" value="1"/>
</dbReference>
<dbReference type="PANTHER" id="PTHR45527:SF16">
    <property type="entry name" value="NONRIBOSOMAL PEPTIDE SYNTHASE ATNA-RELATED"/>
    <property type="match status" value="1"/>
</dbReference>
<dbReference type="SMART" id="SM00823">
    <property type="entry name" value="PKS_PP"/>
    <property type="match status" value="2"/>
</dbReference>
<dbReference type="Gene3D" id="3.30.559.30">
    <property type="entry name" value="Nonribosomal peptide synthetase, condensation domain"/>
    <property type="match status" value="2"/>
</dbReference>
<dbReference type="GO" id="GO:0043041">
    <property type="term" value="P:amino acid activation for nonribosomal peptide biosynthetic process"/>
    <property type="evidence" value="ECO:0007669"/>
    <property type="project" value="TreeGrafter"/>
</dbReference>
<reference evidence="7" key="1">
    <citation type="submission" date="2023-03" db="EMBL/GenBank/DDBJ databases">
        <title>Emydomyces testavorans Genome Sequence.</title>
        <authorList>
            <person name="Hoyer L."/>
        </authorList>
    </citation>
    <scope>NUCLEOTIDE SEQUENCE</scope>
    <source>
        <strain evidence="7">16-2883</strain>
    </source>
</reference>
<dbReference type="Gene3D" id="3.30.559.10">
    <property type="entry name" value="Chloramphenicol acetyltransferase-like domain"/>
    <property type="match status" value="2"/>
</dbReference>
<evidence type="ECO:0000313" key="8">
    <source>
        <dbReference type="Proteomes" id="UP001219355"/>
    </source>
</evidence>
<dbReference type="InterPro" id="IPR020845">
    <property type="entry name" value="AMP-binding_CS"/>
</dbReference>
<dbReference type="InterPro" id="IPR042099">
    <property type="entry name" value="ANL_N_sf"/>
</dbReference>
<dbReference type="Pfam" id="PF00501">
    <property type="entry name" value="AMP-binding"/>
    <property type="match status" value="1"/>
</dbReference>
<dbReference type="CDD" id="cd19542">
    <property type="entry name" value="CT_NRPS-like"/>
    <property type="match status" value="1"/>
</dbReference>
<dbReference type="Pfam" id="PF00550">
    <property type="entry name" value="PP-binding"/>
    <property type="match status" value="2"/>
</dbReference>
<dbReference type="FunFam" id="3.40.50.980:FF:000001">
    <property type="entry name" value="Non-ribosomal peptide synthetase"/>
    <property type="match status" value="1"/>
</dbReference>
<feature type="domain" description="Carrier" evidence="6">
    <location>
        <begin position="763"/>
        <end position="839"/>
    </location>
</feature>
<dbReference type="SUPFAM" id="SSF52777">
    <property type="entry name" value="CoA-dependent acyltransferases"/>
    <property type="match status" value="5"/>
</dbReference>
<dbReference type="Pfam" id="PF00668">
    <property type="entry name" value="Condensation"/>
    <property type="match status" value="2"/>
</dbReference>
<feature type="domain" description="Carrier" evidence="6">
    <location>
        <begin position="1332"/>
        <end position="1408"/>
    </location>
</feature>
<dbReference type="Proteomes" id="UP001219355">
    <property type="component" value="Chromosome 4"/>
</dbReference>
<dbReference type="Gene3D" id="3.30.300.30">
    <property type="match status" value="1"/>
</dbReference>
<dbReference type="FunFam" id="3.40.50.12780:FF:000014">
    <property type="entry name" value="Nonribosomal peptide synthetase 1"/>
    <property type="match status" value="1"/>
</dbReference>
<keyword evidence="1" id="KW-0596">Phosphopantetheine</keyword>
<dbReference type="InterPro" id="IPR009081">
    <property type="entry name" value="PP-bd_ACP"/>
</dbReference>
<dbReference type="FunFam" id="3.30.559.30:FF:000003">
    <property type="entry name" value="Nonribosomal peptide synthase SidD"/>
    <property type="match status" value="1"/>
</dbReference>
<dbReference type="FunFam" id="3.30.300.30:FF:000015">
    <property type="entry name" value="Nonribosomal peptide synthase SidD"/>
    <property type="match status" value="1"/>
</dbReference>
<dbReference type="InterPro" id="IPR000873">
    <property type="entry name" value="AMP-dep_synth/lig_dom"/>
</dbReference>
<dbReference type="InterPro" id="IPR023213">
    <property type="entry name" value="CAT-like_dom_sf"/>
</dbReference>
<dbReference type="Gene3D" id="3.40.50.12780">
    <property type="entry name" value="N-terminal domain of ligase-like"/>
    <property type="match status" value="1"/>
</dbReference>
<dbReference type="GO" id="GO:0031177">
    <property type="term" value="F:phosphopantetheine binding"/>
    <property type="evidence" value="ECO:0007669"/>
    <property type="project" value="InterPro"/>
</dbReference>
<dbReference type="NCBIfam" id="TIGR01733">
    <property type="entry name" value="AA-adenyl-dom"/>
    <property type="match status" value="1"/>
</dbReference>
<dbReference type="CDD" id="cd05918">
    <property type="entry name" value="A_NRPS_SidN3_like"/>
    <property type="match status" value="1"/>
</dbReference>
<proteinExistence type="inferred from homology"/>
<dbReference type="PROSITE" id="PS50075">
    <property type="entry name" value="CARRIER"/>
    <property type="match status" value="2"/>
</dbReference>
<dbReference type="EMBL" id="CP120630">
    <property type="protein sequence ID" value="WEW60312.1"/>
    <property type="molecule type" value="Genomic_DNA"/>
</dbReference>
<comment type="similarity">
    <text evidence="4">Belongs to the NRP synthetase family.</text>
</comment>
<organism evidence="7 8">
    <name type="scientific">Emydomyces testavorans</name>
    <dbReference type="NCBI Taxonomy" id="2070801"/>
    <lineage>
        <taxon>Eukaryota</taxon>
        <taxon>Fungi</taxon>
        <taxon>Dikarya</taxon>
        <taxon>Ascomycota</taxon>
        <taxon>Pezizomycotina</taxon>
        <taxon>Eurotiomycetes</taxon>
        <taxon>Eurotiomycetidae</taxon>
        <taxon>Onygenales</taxon>
        <taxon>Nannizziopsiaceae</taxon>
        <taxon>Emydomyces</taxon>
    </lineage>
</organism>
<dbReference type="GO" id="GO:0005737">
    <property type="term" value="C:cytoplasm"/>
    <property type="evidence" value="ECO:0007669"/>
    <property type="project" value="TreeGrafter"/>
</dbReference>
<dbReference type="SUPFAM" id="SSF47336">
    <property type="entry name" value="ACP-like"/>
    <property type="match status" value="2"/>
</dbReference>
<gene>
    <name evidence="7" type="ORF">PRK78_005797</name>
</gene>
<dbReference type="InterPro" id="IPR045851">
    <property type="entry name" value="AMP-bd_C_sf"/>
</dbReference>
<dbReference type="InterPro" id="IPR036736">
    <property type="entry name" value="ACP-like_sf"/>
</dbReference>
<evidence type="ECO:0000256" key="1">
    <source>
        <dbReference type="ARBA" id="ARBA00022450"/>
    </source>
</evidence>
<evidence type="ECO:0000256" key="2">
    <source>
        <dbReference type="ARBA" id="ARBA00022553"/>
    </source>
</evidence>
<dbReference type="InterPro" id="IPR020806">
    <property type="entry name" value="PKS_PP-bd"/>
</dbReference>
<feature type="compositionally biased region" description="Polar residues" evidence="5">
    <location>
        <begin position="1324"/>
        <end position="1335"/>
    </location>
</feature>
<accession>A0AAF0IL13</accession>
<keyword evidence="2" id="KW-0597">Phosphoprotein</keyword>
<protein>
    <recommendedName>
        <fullName evidence="6">Carrier domain-containing protein</fullName>
    </recommendedName>
</protein>
<dbReference type="InterPro" id="IPR001242">
    <property type="entry name" value="Condensation_dom"/>
</dbReference>
<feature type="region of interest" description="Disordered" evidence="5">
    <location>
        <begin position="1317"/>
        <end position="1336"/>
    </location>
</feature>
<dbReference type="Gene3D" id="1.10.1200.10">
    <property type="entry name" value="ACP-like"/>
    <property type="match status" value="2"/>
</dbReference>
<evidence type="ECO:0000256" key="3">
    <source>
        <dbReference type="ARBA" id="ARBA00022598"/>
    </source>
</evidence>
<evidence type="ECO:0000259" key="6">
    <source>
        <dbReference type="PROSITE" id="PS50075"/>
    </source>
</evidence>
<evidence type="ECO:0000256" key="4">
    <source>
        <dbReference type="ARBA" id="ARBA00029454"/>
    </source>
</evidence>
<keyword evidence="3" id="KW-0436">Ligase</keyword>
<dbReference type="GO" id="GO:0044550">
    <property type="term" value="P:secondary metabolite biosynthetic process"/>
    <property type="evidence" value="ECO:0007669"/>
    <property type="project" value="TreeGrafter"/>
</dbReference>
<keyword evidence="8" id="KW-1185">Reference proteome</keyword>
<dbReference type="GO" id="GO:0016874">
    <property type="term" value="F:ligase activity"/>
    <property type="evidence" value="ECO:0007669"/>
    <property type="project" value="UniProtKB-KW"/>
</dbReference>
<dbReference type="PANTHER" id="PTHR45527">
    <property type="entry name" value="NONRIBOSOMAL PEPTIDE SYNTHETASE"/>
    <property type="match status" value="1"/>
</dbReference>
<sequence length="1912" mass="210907">MDNDFEISLFPVLNDGGNGGRTLGSVSARIEQSNGASCSPTDQPSLEHIVKAAWAILLAKYLDKPSVCFGVIPEPKTDCTVEQWHISSDIIANIGNVGKRIGAERRLLGETGLNARFNTCICFEAQVYQRTLGLFGQLSMSDRFYDLVDYEITIIVGKNDGDIDILLCYWTSTLCEEQAWNLAMSLCHIVRSFHLNHQLNYGELNLLGHENLKQLASWNNLAPTKRVESCVHDIIQQHCQIQPEAEAICAWDGKLTYAQLNWLSSCLQVRLQDLGVGPEMVVPVCFEKSKWTLVAILGILKAGGAFVLLEPSYPLKRLSDMCDDVEAKVVVSSVLQAELSSNLAHEIIVLPDSIMNTNGALARNSMVSPSNAAYVAYTSGSTGKPKGVVIEHSTWCSNVIQTSKFQDLSHTSRVLQFASYAFDVSIHEMLATLMVGGCVCVPSMEQRVNNLSEAITELQVNWAELTPSVIRLLKPEETPTLRTLTLGGESMSQKDITTWTEKVHLMSAYGPAECSVNTTVNTKISHTSNPSNIGRPFAGTCWIVDPVNHHQLMPIGAVGELLVGGPIVGRGYKNRPGQTRAAFISRPAWASLFNIGENERFYKTGDLVRHNVDGTIRYIGRKDTQVKLNGQRIELGDVEFHARRFLDGASAIADVVLPMQRKTKPMLALFVGSADISSARRSVDKLFQEPSERSRRIFAKVISGLKGVLPSHMIPSLCIPLPYLPLTKTEKVDRKRLRQAAAEITDLELRKYRSDVPITTKASPSSHSEQILQRLFGDILGISDENIGVDDGFFHLGGDSVGAIALVARSREEGIHFSAMDVFMHPTVSKLALCARTAPDSAQPKPFLTDSQVKNNIDLAVEQCQISRSEIEDILPCTPLQEGLMVLTIKKLASLIGQYVFQLPKSVDPERFKLAWDRTIESSPILRTRIILGDAGRALQVIIKKEIDWEFSGELNSYLTSSREPSMTFGAPLMRLAIVDEHCGKGFRLFVLTMHHALFDAWSYTRLLEEVEANYNGQHTSPTSFIPFLEYVSRLDISMAERFWTSEFAGLAAPIFPAPPSAFYEPQSFAYLTRGIAYSNHPRDGHTLSTVIRLAWAVVVSTVTGSEDVIFGVTVTGRSAPVAGVERMMGPTIATLPFRVKLDRNATIDQSLRCVQDQATALIPFEQTGIQNIRQFSVEASAACDFQSLLIVQAPAQSSSSKLFAESLKTSEQDLRYCSHCLTLVFEPESESISVKALYDVSTLSQSDVSRLLNQFGSVLQTIISEPNAKLSSTRSFRVGLDERVANWNGKANETANEKTNGNAIGVGGENGVKHGKVGEAGSNGKTSQKRLPSTNEERKLQEIVANVLGLEIEEVGVEDNLFALGIDSITAMRVVSQCRKVHLSLSASDVFHGKSIALLSLKFKPTTIKTPPVVINGVTDPVEAAGPYPDRHSTSSSFSPISMSNDELRQLKYEAVRLLGISSIYDIEDIYSSSPMHHGLLMGQTTGATDHQFRMILEVKADSGAVDPYRLQAAWKKLIDRHPLLRTILVKHPDQKDRVQHVVLRSVETQPVLLCSDEDAIQKLTEYQPLELRYGDFPQRFTICQTTSGKVFAKYVGGQAVIDATSMSIILRELPQAYDGTLPLKQPPPYSSLISYLSHLSHPEILEYWEEYLLDAQPCILRQSSLEKLGQNCPRKLEAVYGTLAEPRSLRTCCESNGFTISNIFQVAWALVLRSRTAWEDICFGSLASGRDAPIPEIENIVGPFFNVLPCRMRLAGSQSLFSVLTRNQVAFAGNLAHQHCSLLDMLDTLPVGSRPLFNSCLSIIPHSKVGKGEETIRLEMIEAHDPTEVFSIHSSFPKETKKMQLTGFDLQYDIVITINLAPDRISARLTYWSPTFSEPFAASLLEAYALAVNHILLKSDDAVSAVNIGP</sequence>
<evidence type="ECO:0000313" key="7">
    <source>
        <dbReference type="EMBL" id="WEW60312.1"/>
    </source>
</evidence>
<evidence type="ECO:0000256" key="5">
    <source>
        <dbReference type="SAM" id="MobiDB-lite"/>
    </source>
</evidence>
<dbReference type="InterPro" id="IPR010071">
    <property type="entry name" value="AA_adenyl_dom"/>
</dbReference>
<name>A0AAF0IL13_9EURO</name>